<dbReference type="SUPFAM" id="SSF51366">
    <property type="entry name" value="Ribulose-phoshate binding barrel"/>
    <property type="match status" value="1"/>
</dbReference>
<dbReference type="Pfam" id="PF00290">
    <property type="entry name" value="Trp_syntA"/>
    <property type="match status" value="1"/>
</dbReference>
<evidence type="ECO:0000256" key="5">
    <source>
        <dbReference type="ARBA" id="ARBA00022822"/>
    </source>
</evidence>
<dbReference type="GO" id="GO:0005829">
    <property type="term" value="C:cytosol"/>
    <property type="evidence" value="ECO:0007669"/>
    <property type="project" value="TreeGrafter"/>
</dbReference>
<evidence type="ECO:0000313" key="11">
    <source>
        <dbReference type="EMBL" id="AIE87185.1"/>
    </source>
</evidence>
<dbReference type="HOGENOM" id="CLU_016734_0_0_0"/>
<evidence type="ECO:0000256" key="1">
    <source>
        <dbReference type="ARBA" id="ARBA00003365"/>
    </source>
</evidence>
<feature type="active site" description="Proton acceptor" evidence="9">
    <location>
        <position position="60"/>
    </location>
</feature>
<evidence type="ECO:0000256" key="7">
    <source>
        <dbReference type="ARBA" id="ARBA00023239"/>
    </source>
</evidence>
<dbReference type="GO" id="GO:0004834">
    <property type="term" value="F:tryptophan synthase activity"/>
    <property type="evidence" value="ECO:0007669"/>
    <property type="project" value="UniProtKB-UniRule"/>
</dbReference>
<evidence type="ECO:0000256" key="10">
    <source>
        <dbReference type="RuleBase" id="RU003662"/>
    </source>
</evidence>
<dbReference type="OrthoDB" id="9804578at2"/>
<organism evidence="11 12">
    <name type="scientific">Fimbriimonas ginsengisoli Gsoil 348</name>
    <dbReference type="NCBI Taxonomy" id="661478"/>
    <lineage>
        <taxon>Bacteria</taxon>
        <taxon>Bacillati</taxon>
        <taxon>Armatimonadota</taxon>
        <taxon>Fimbriimonadia</taxon>
        <taxon>Fimbriimonadales</taxon>
        <taxon>Fimbriimonadaceae</taxon>
        <taxon>Fimbriimonas</taxon>
    </lineage>
</organism>
<evidence type="ECO:0000256" key="9">
    <source>
        <dbReference type="HAMAP-Rule" id="MF_00131"/>
    </source>
</evidence>
<proteinExistence type="inferred from homology"/>
<dbReference type="NCBIfam" id="TIGR00262">
    <property type="entry name" value="trpA"/>
    <property type="match status" value="1"/>
</dbReference>
<evidence type="ECO:0000256" key="2">
    <source>
        <dbReference type="ARBA" id="ARBA00004733"/>
    </source>
</evidence>
<feature type="active site" description="Proton acceptor" evidence="9">
    <location>
        <position position="49"/>
    </location>
</feature>
<dbReference type="InterPro" id="IPR013785">
    <property type="entry name" value="Aldolase_TIM"/>
</dbReference>
<reference evidence="11 12" key="1">
    <citation type="journal article" date="2014" name="PLoS ONE">
        <title>The first complete genome sequence of the class fimbriimonadia in the phylum armatimonadetes.</title>
        <authorList>
            <person name="Hu Z.Y."/>
            <person name="Wang Y.Z."/>
            <person name="Im W.T."/>
            <person name="Wang S.Y."/>
            <person name="Zhao G.P."/>
            <person name="Zheng H.J."/>
            <person name="Quan Z.X."/>
        </authorList>
    </citation>
    <scope>NUCLEOTIDE SEQUENCE [LARGE SCALE GENOMIC DNA]</scope>
    <source>
        <strain evidence="11">Gsoil 348</strain>
    </source>
</reference>
<comment type="subunit">
    <text evidence="3 9">Tetramer of two alpha and two beta chains.</text>
</comment>
<comment type="function">
    <text evidence="1 9">The alpha subunit is responsible for the aldol cleavage of indoleglycerol phosphate to indole and glyceraldehyde 3-phosphate.</text>
</comment>
<dbReference type="PANTHER" id="PTHR43406:SF1">
    <property type="entry name" value="TRYPTOPHAN SYNTHASE ALPHA CHAIN, CHLOROPLASTIC"/>
    <property type="match status" value="1"/>
</dbReference>
<dbReference type="KEGG" id="fgi:OP10G_3817"/>
<dbReference type="STRING" id="661478.OP10G_3817"/>
<dbReference type="InterPro" id="IPR002028">
    <property type="entry name" value="Trp_synthase_suA"/>
</dbReference>
<dbReference type="EC" id="4.2.1.20" evidence="9"/>
<comment type="pathway">
    <text evidence="2 9">Amino-acid biosynthesis; L-tryptophan biosynthesis; L-tryptophan from chorismate: step 5/5.</text>
</comment>
<evidence type="ECO:0000256" key="8">
    <source>
        <dbReference type="ARBA" id="ARBA00049047"/>
    </source>
</evidence>
<dbReference type="eggNOG" id="COG0159">
    <property type="taxonomic scope" value="Bacteria"/>
</dbReference>
<dbReference type="RefSeq" id="WP_025228896.1">
    <property type="nucleotide sequence ID" value="NZ_CP007139.1"/>
</dbReference>
<keyword evidence="5 9" id="KW-0822">Tryptophan biosynthesis</keyword>
<keyword evidence="6 9" id="KW-0057">Aromatic amino acid biosynthesis</keyword>
<protein>
    <recommendedName>
        <fullName evidence="9">Tryptophan synthase alpha chain</fullName>
        <ecNumber evidence="9">4.2.1.20</ecNumber>
    </recommendedName>
</protein>
<keyword evidence="7 9" id="KW-0456">Lyase</keyword>
<dbReference type="EMBL" id="CP007139">
    <property type="protein sequence ID" value="AIE87185.1"/>
    <property type="molecule type" value="Genomic_DNA"/>
</dbReference>
<dbReference type="Proteomes" id="UP000027982">
    <property type="component" value="Chromosome"/>
</dbReference>
<evidence type="ECO:0000256" key="3">
    <source>
        <dbReference type="ARBA" id="ARBA00011270"/>
    </source>
</evidence>
<dbReference type="UniPathway" id="UPA00035">
    <property type="reaction ID" value="UER00044"/>
</dbReference>
<dbReference type="CDD" id="cd04724">
    <property type="entry name" value="Tryptophan_synthase_alpha"/>
    <property type="match status" value="1"/>
</dbReference>
<gene>
    <name evidence="9" type="primary">trpA</name>
    <name evidence="11" type="ORF">OP10G_3817</name>
</gene>
<accession>A0A068NWP2</accession>
<keyword evidence="4 9" id="KW-0028">Amino-acid biosynthesis</keyword>
<evidence type="ECO:0000256" key="4">
    <source>
        <dbReference type="ARBA" id="ARBA00022605"/>
    </source>
</evidence>
<evidence type="ECO:0000313" key="12">
    <source>
        <dbReference type="Proteomes" id="UP000027982"/>
    </source>
</evidence>
<dbReference type="Gene3D" id="3.20.20.70">
    <property type="entry name" value="Aldolase class I"/>
    <property type="match status" value="1"/>
</dbReference>
<dbReference type="InterPro" id="IPR011060">
    <property type="entry name" value="RibuloseP-bd_barrel"/>
</dbReference>
<dbReference type="FunFam" id="3.20.20.70:FF:000037">
    <property type="entry name" value="Tryptophan synthase alpha chain"/>
    <property type="match status" value="1"/>
</dbReference>
<name>A0A068NWP2_FIMGI</name>
<dbReference type="AlphaFoldDB" id="A0A068NWP2"/>
<comment type="similarity">
    <text evidence="9 10">Belongs to the TrpA family.</text>
</comment>
<keyword evidence="12" id="KW-1185">Reference proteome</keyword>
<dbReference type="HAMAP" id="MF_00131">
    <property type="entry name" value="Trp_synth_alpha"/>
    <property type="match status" value="1"/>
</dbReference>
<evidence type="ECO:0000256" key="6">
    <source>
        <dbReference type="ARBA" id="ARBA00023141"/>
    </source>
</evidence>
<dbReference type="PANTHER" id="PTHR43406">
    <property type="entry name" value="TRYPTOPHAN SYNTHASE, ALPHA CHAIN"/>
    <property type="match status" value="1"/>
</dbReference>
<sequence length="263" mass="27644">MSKLHDRFDALRGRGEKGLVLFLTAGDQPLEELPAIVDALTEGGADVIEIGIPFSDPFGEGPTIQASSQRALDNGATTRSILDAVGRITAAVPIVTMGYYNPVLRFGLAEFALASAKAGASGTIISDLVPDEADAWCEASAAAGIDTIFLVAPTSTEERIHEVAERTTGFVYAVSRTGVTGAENQVPADVRGLVERIKRETDKPVCVGFGISKPEHVRMVCQVADGAVVGSFLVNLLHQKWNGGSGRAEVVQAVRELKAATTA</sequence>
<comment type="catalytic activity">
    <reaction evidence="8 9">
        <text>(1S,2R)-1-C-(indol-3-yl)glycerol 3-phosphate + L-serine = D-glyceraldehyde 3-phosphate + L-tryptophan + H2O</text>
        <dbReference type="Rhea" id="RHEA:10532"/>
        <dbReference type="ChEBI" id="CHEBI:15377"/>
        <dbReference type="ChEBI" id="CHEBI:33384"/>
        <dbReference type="ChEBI" id="CHEBI:57912"/>
        <dbReference type="ChEBI" id="CHEBI:58866"/>
        <dbReference type="ChEBI" id="CHEBI:59776"/>
        <dbReference type="EC" id="4.2.1.20"/>
    </reaction>
</comment>